<dbReference type="Pfam" id="PF00932">
    <property type="entry name" value="LTD"/>
    <property type="match status" value="1"/>
</dbReference>
<name>A0A8S2J9J9_9BILA</name>
<feature type="domain" description="LTD" evidence="5">
    <location>
        <begin position="425"/>
        <end position="542"/>
    </location>
</feature>
<sequence>MGLQPLRVERGIPKTNVFLDRSRIYSSIIDQHVNDKHELIQLNNRFAKYTDRVKQLEIINKKLVRDINELSGYWSSNSTRIKLEYEPNLQNIRQKLNQTTGDSVQILRRPERAEIDRINYKHLYDYNQQWIKQRQAKIKMLEATVKENQVELEHLHHLMNDSTKNLEKCRTEMIHSMNEIDRLTIELDSGIKARLKVEHEKCTLKEKILFLSTIHKEEINELKLLSSIHIDIDLTTFYKNELKDATRKIRDDFNKLAHFQQNQLKNYYSIKVEELVQQSQQQQKQIKDETKNSNKSIITMKETITERRKQLNILENENKNSLARINELEIIFQSLKQQNTDEINQHERELDKLRRTLTSLTTSNDEIKCNKTTLEYEINIYRRLLEIHDTNTQTTIQTYRHVKSIPIIRIDDSDIVQYSESESHYIIKFQRTSKGSITIDECSLYGKYIQLANTSNTKDISLSNWQILRIIDHQQEIIYSLPKYFVLKYGKKVKIYARIQDNDSLPNDLVNITIDSWGLGSHIITRLLDEKNDERATHVQKCIYP</sequence>
<dbReference type="GO" id="GO:0090435">
    <property type="term" value="P:protein localization to nuclear envelope"/>
    <property type="evidence" value="ECO:0007669"/>
    <property type="project" value="TreeGrafter"/>
</dbReference>
<dbReference type="GO" id="GO:0005652">
    <property type="term" value="C:nuclear lamina"/>
    <property type="evidence" value="ECO:0007669"/>
    <property type="project" value="TreeGrafter"/>
</dbReference>
<dbReference type="GO" id="GO:0006998">
    <property type="term" value="P:nuclear envelope organization"/>
    <property type="evidence" value="ECO:0007669"/>
    <property type="project" value="TreeGrafter"/>
</dbReference>
<evidence type="ECO:0000256" key="4">
    <source>
        <dbReference type="SAM" id="Coils"/>
    </source>
</evidence>
<dbReference type="EMBL" id="CAJNOK010007004">
    <property type="protein sequence ID" value="CAF1021449.1"/>
    <property type="molecule type" value="Genomic_DNA"/>
</dbReference>
<evidence type="ECO:0000256" key="3">
    <source>
        <dbReference type="RuleBase" id="RU000685"/>
    </source>
</evidence>
<dbReference type="SUPFAM" id="SSF74853">
    <property type="entry name" value="Lamin A/C globular tail domain"/>
    <property type="match status" value="1"/>
</dbReference>
<dbReference type="Gene3D" id="2.60.40.1260">
    <property type="entry name" value="Lamin Tail domain"/>
    <property type="match status" value="1"/>
</dbReference>
<dbReference type="GO" id="GO:0005200">
    <property type="term" value="F:structural constituent of cytoskeleton"/>
    <property type="evidence" value="ECO:0007669"/>
    <property type="project" value="TreeGrafter"/>
</dbReference>
<evidence type="ECO:0000313" key="7">
    <source>
        <dbReference type="EMBL" id="CAF3790037.1"/>
    </source>
</evidence>
<organism evidence="7 8">
    <name type="scientific">Didymodactylos carnosus</name>
    <dbReference type="NCBI Taxonomy" id="1234261"/>
    <lineage>
        <taxon>Eukaryota</taxon>
        <taxon>Metazoa</taxon>
        <taxon>Spiralia</taxon>
        <taxon>Gnathifera</taxon>
        <taxon>Rotifera</taxon>
        <taxon>Eurotatoria</taxon>
        <taxon>Bdelloidea</taxon>
        <taxon>Philodinida</taxon>
        <taxon>Philodinidae</taxon>
        <taxon>Didymodactylos</taxon>
    </lineage>
</organism>
<dbReference type="PANTHER" id="PTHR45721">
    <property type="entry name" value="LAMIN DM0-RELATED"/>
    <property type="match status" value="1"/>
</dbReference>
<evidence type="ECO:0000313" key="6">
    <source>
        <dbReference type="EMBL" id="CAF1021449.1"/>
    </source>
</evidence>
<dbReference type="InterPro" id="IPR018039">
    <property type="entry name" value="IF_conserved"/>
</dbReference>
<dbReference type="EMBL" id="CAJOBA010007013">
    <property type="protein sequence ID" value="CAF3790037.1"/>
    <property type="molecule type" value="Genomic_DNA"/>
</dbReference>
<dbReference type="PANTHER" id="PTHR45721:SF12">
    <property type="entry name" value="INTERMEDIATE FILAMENT PROTEIN IFA-1"/>
    <property type="match status" value="1"/>
</dbReference>
<comment type="similarity">
    <text evidence="3">Belongs to the intermediate filament family.</text>
</comment>
<dbReference type="Proteomes" id="UP000677228">
    <property type="component" value="Unassembled WGS sequence"/>
</dbReference>
<dbReference type="InterPro" id="IPR036415">
    <property type="entry name" value="Lamin_tail_dom_sf"/>
</dbReference>
<dbReference type="GO" id="GO:0051664">
    <property type="term" value="P:nuclear pore localization"/>
    <property type="evidence" value="ECO:0007669"/>
    <property type="project" value="TreeGrafter"/>
</dbReference>
<dbReference type="InterPro" id="IPR039008">
    <property type="entry name" value="IF_rod_dom"/>
</dbReference>
<evidence type="ECO:0000256" key="2">
    <source>
        <dbReference type="ARBA" id="ARBA00023054"/>
    </source>
</evidence>
<proteinExistence type="inferred from homology"/>
<dbReference type="GO" id="GO:0005882">
    <property type="term" value="C:intermediate filament"/>
    <property type="evidence" value="ECO:0007669"/>
    <property type="project" value="UniProtKB-KW"/>
</dbReference>
<comment type="caution">
    <text evidence="7">The sequence shown here is derived from an EMBL/GenBank/DDBJ whole genome shotgun (WGS) entry which is preliminary data.</text>
</comment>
<evidence type="ECO:0000313" key="8">
    <source>
        <dbReference type="Proteomes" id="UP000682733"/>
    </source>
</evidence>
<reference evidence="7" key="1">
    <citation type="submission" date="2021-02" db="EMBL/GenBank/DDBJ databases">
        <authorList>
            <person name="Nowell W R."/>
        </authorList>
    </citation>
    <scope>NUCLEOTIDE SEQUENCE</scope>
</reference>
<accession>A0A8S2J9J9</accession>
<dbReference type="SUPFAM" id="SSF64593">
    <property type="entry name" value="Intermediate filament protein, coiled coil region"/>
    <property type="match status" value="2"/>
</dbReference>
<evidence type="ECO:0000259" key="5">
    <source>
        <dbReference type="PROSITE" id="PS51841"/>
    </source>
</evidence>
<dbReference type="PROSITE" id="PS00226">
    <property type="entry name" value="IF_ROD_1"/>
    <property type="match status" value="1"/>
</dbReference>
<dbReference type="Gene3D" id="1.20.5.170">
    <property type="match status" value="1"/>
</dbReference>
<protein>
    <recommendedName>
        <fullName evidence="5">LTD domain-containing protein</fullName>
    </recommendedName>
</protein>
<evidence type="ECO:0000256" key="1">
    <source>
        <dbReference type="ARBA" id="ARBA00022754"/>
    </source>
</evidence>
<gene>
    <name evidence="6" type="ORF">OVA965_LOCUS15524</name>
    <name evidence="7" type="ORF">TMI583_LOCUS15530</name>
</gene>
<dbReference type="SMART" id="SM01391">
    <property type="entry name" value="Filament"/>
    <property type="match status" value="1"/>
</dbReference>
<keyword evidence="1 3" id="KW-0403">Intermediate filament</keyword>
<dbReference type="PROSITE" id="PS51841">
    <property type="entry name" value="LTD"/>
    <property type="match status" value="1"/>
</dbReference>
<dbReference type="GO" id="GO:0031507">
    <property type="term" value="P:heterochromatin formation"/>
    <property type="evidence" value="ECO:0007669"/>
    <property type="project" value="TreeGrafter"/>
</dbReference>
<dbReference type="GO" id="GO:0007097">
    <property type="term" value="P:nuclear migration"/>
    <property type="evidence" value="ECO:0007669"/>
    <property type="project" value="TreeGrafter"/>
</dbReference>
<keyword evidence="2 4" id="KW-0175">Coiled coil</keyword>
<feature type="coiled-coil region" evidence="4">
    <location>
        <begin position="272"/>
        <end position="370"/>
    </location>
</feature>
<dbReference type="Proteomes" id="UP000682733">
    <property type="component" value="Unassembled WGS sequence"/>
</dbReference>
<dbReference type="AlphaFoldDB" id="A0A8S2J9J9"/>
<dbReference type="InterPro" id="IPR001322">
    <property type="entry name" value="Lamin_tail_dom"/>
</dbReference>
<dbReference type="Pfam" id="PF00038">
    <property type="entry name" value="Filament"/>
    <property type="match status" value="2"/>
</dbReference>